<keyword evidence="2 5" id="KW-0238">DNA-binding</keyword>
<dbReference type="Pfam" id="PF00532">
    <property type="entry name" value="Peripla_BP_1"/>
    <property type="match status" value="1"/>
</dbReference>
<evidence type="ECO:0000256" key="1">
    <source>
        <dbReference type="ARBA" id="ARBA00023015"/>
    </source>
</evidence>
<feature type="domain" description="HTH lacI-type" evidence="4">
    <location>
        <begin position="5"/>
        <end position="60"/>
    </location>
</feature>
<dbReference type="SUPFAM" id="SSF47413">
    <property type="entry name" value="lambda repressor-like DNA-binding domains"/>
    <property type="match status" value="1"/>
</dbReference>
<dbReference type="GO" id="GO:0000976">
    <property type="term" value="F:transcription cis-regulatory region binding"/>
    <property type="evidence" value="ECO:0007669"/>
    <property type="project" value="TreeGrafter"/>
</dbReference>
<dbReference type="CDD" id="cd06267">
    <property type="entry name" value="PBP1_LacI_sugar_binding-like"/>
    <property type="match status" value="1"/>
</dbReference>
<dbReference type="GO" id="GO:0003700">
    <property type="term" value="F:DNA-binding transcription factor activity"/>
    <property type="evidence" value="ECO:0007669"/>
    <property type="project" value="TreeGrafter"/>
</dbReference>
<protein>
    <submittedName>
        <fullName evidence="5">LacI family DNA-binding transcriptional regulator</fullName>
    </submittedName>
</protein>
<evidence type="ECO:0000313" key="6">
    <source>
        <dbReference type="Proteomes" id="UP000698335"/>
    </source>
</evidence>
<dbReference type="Pfam" id="PF00356">
    <property type="entry name" value="LacI"/>
    <property type="match status" value="1"/>
</dbReference>
<proteinExistence type="predicted"/>
<gene>
    <name evidence="5" type="ORF">HXK26_03495</name>
</gene>
<keyword evidence="1" id="KW-0805">Transcription regulation</keyword>
<comment type="caution">
    <text evidence="5">The sequence shown here is derived from an EMBL/GenBank/DDBJ whole genome shotgun (WGS) entry which is preliminary data.</text>
</comment>
<dbReference type="InterPro" id="IPR001761">
    <property type="entry name" value="Peripla_BP/Lac1_sug-bd_dom"/>
</dbReference>
<dbReference type="Proteomes" id="UP000698335">
    <property type="component" value="Unassembled WGS sequence"/>
</dbReference>
<dbReference type="SUPFAM" id="SSF53822">
    <property type="entry name" value="Periplasmic binding protein-like I"/>
    <property type="match status" value="1"/>
</dbReference>
<name>A0A930YST3_9ACTN</name>
<dbReference type="PROSITE" id="PS50932">
    <property type="entry name" value="HTH_LACI_2"/>
    <property type="match status" value="1"/>
</dbReference>
<dbReference type="Gene3D" id="3.40.50.2300">
    <property type="match status" value="2"/>
</dbReference>
<dbReference type="InterPro" id="IPR028082">
    <property type="entry name" value="Peripla_BP_I"/>
</dbReference>
<dbReference type="PANTHER" id="PTHR30146:SF109">
    <property type="entry name" value="HTH-TYPE TRANSCRIPTIONAL REGULATOR GALS"/>
    <property type="match status" value="1"/>
</dbReference>
<dbReference type="AlphaFoldDB" id="A0A930YST3"/>
<dbReference type="CDD" id="cd01392">
    <property type="entry name" value="HTH_LacI"/>
    <property type="match status" value="1"/>
</dbReference>
<sequence>MSEKVTLKSIAREVGLSPAMVSLVLNGRPVRVTEENRRRILEVARREHYIPNQIARSLVTQRSKTLGLIVPNIESRFFSSLARNLELRCRKRGYALFITNSDDNATNDSELVGLLANRGVDGLFVISSGGRDAQNLTANLSQLTIPFVMVDRTIDDLVCDKVYFNNKLGGYLATQYLLDHGHTRIACMVNTKSATGVRRLAGYKQALAEKNIEPDSNLVLDTDYYIPDAYLAAQKLVRLNATAVFAGSDNIALGLLRYLYEHGLHVPQDYSVVGYDNSAVDALFEPALTSIEQNVEELAEAALNLLFSKITDDTQNEDSRCVHKIVLEPQLIVKNSVCRIDG</sequence>
<organism evidence="5 6">
    <name type="scientific">Lancefieldella rimae</name>
    <dbReference type="NCBI Taxonomy" id="1383"/>
    <lineage>
        <taxon>Bacteria</taxon>
        <taxon>Bacillati</taxon>
        <taxon>Actinomycetota</taxon>
        <taxon>Coriobacteriia</taxon>
        <taxon>Coriobacteriales</taxon>
        <taxon>Atopobiaceae</taxon>
        <taxon>Lancefieldella</taxon>
    </lineage>
</organism>
<evidence type="ECO:0000256" key="3">
    <source>
        <dbReference type="ARBA" id="ARBA00023163"/>
    </source>
</evidence>
<evidence type="ECO:0000313" key="5">
    <source>
        <dbReference type="EMBL" id="MBF4807742.1"/>
    </source>
</evidence>
<reference evidence="5" key="1">
    <citation type="submission" date="2020-04" db="EMBL/GenBank/DDBJ databases">
        <title>Deep metagenomics examines the oral microbiome during advanced dental caries in children, revealing novel taxa and co-occurrences with host molecules.</title>
        <authorList>
            <person name="Baker J.L."/>
            <person name="Morton J.T."/>
            <person name="Dinis M."/>
            <person name="Alvarez R."/>
            <person name="Tran N.C."/>
            <person name="Knight R."/>
            <person name="Edlund A."/>
        </authorList>
    </citation>
    <scope>NUCLEOTIDE SEQUENCE</scope>
    <source>
        <strain evidence="5">JCVI_38_bin.5</strain>
    </source>
</reference>
<dbReference type="SMART" id="SM00354">
    <property type="entry name" value="HTH_LACI"/>
    <property type="match status" value="1"/>
</dbReference>
<dbReference type="Gene3D" id="1.10.260.40">
    <property type="entry name" value="lambda repressor-like DNA-binding domains"/>
    <property type="match status" value="1"/>
</dbReference>
<evidence type="ECO:0000256" key="2">
    <source>
        <dbReference type="ARBA" id="ARBA00023125"/>
    </source>
</evidence>
<keyword evidence="3" id="KW-0804">Transcription</keyword>
<dbReference type="InterPro" id="IPR000843">
    <property type="entry name" value="HTH_LacI"/>
</dbReference>
<dbReference type="InterPro" id="IPR010982">
    <property type="entry name" value="Lambda_DNA-bd_dom_sf"/>
</dbReference>
<dbReference type="PANTHER" id="PTHR30146">
    <property type="entry name" value="LACI-RELATED TRANSCRIPTIONAL REPRESSOR"/>
    <property type="match status" value="1"/>
</dbReference>
<evidence type="ECO:0000259" key="4">
    <source>
        <dbReference type="PROSITE" id="PS50932"/>
    </source>
</evidence>
<dbReference type="EMBL" id="JABZGW010000118">
    <property type="protein sequence ID" value="MBF4807742.1"/>
    <property type="molecule type" value="Genomic_DNA"/>
</dbReference>
<accession>A0A930YST3</accession>